<protein>
    <submittedName>
        <fullName evidence="1">Uncharacterized protein</fullName>
    </submittedName>
</protein>
<accession>A0A2P8E0E3</accession>
<comment type="caution">
    <text evidence="1">The sequence shown here is derived from an EMBL/GenBank/DDBJ whole genome shotgun (WGS) entry which is preliminary data.</text>
</comment>
<sequence>MKLILLFLCLHTISFEKDNHCQSPFDLAGFESQNQIMFKSASENLEEAATFSEFSTTDFSQKTNLFGTLKSEFKTHPMGFFPGCGSEMVKQLHDLGIAVKSYQDLKAALEEIDALIGEVF</sequence>
<reference evidence="1 2" key="1">
    <citation type="submission" date="2018-03" db="EMBL/GenBank/DDBJ databases">
        <title>Genomic Encyclopedia of Archaeal and Bacterial Type Strains, Phase II (KMG-II): from individual species to whole genera.</title>
        <authorList>
            <person name="Goeker M."/>
        </authorList>
    </citation>
    <scope>NUCLEOTIDE SEQUENCE [LARGE SCALE GENOMIC DNA]</scope>
    <source>
        <strain evidence="1 2">DSM 28057</strain>
    </source>
</reference>
<dbReference type="AlphaFoldDB" id="A0A2P8E0E3"/>
<gene>
    <name evidence="1" type="ORF">CLV48_10839</name>
</gene>
<proteinExistence type="predicted"/>
<dbReference type="Proteomes" id="UP000240708">
    <property type="component" value="Unassembled WGS sequence"/>
</dbReference>
<evidence type="ECO:0000313" key="1">
    <source>
        <dbReference type="EMBL" id="PSL02930.1"/>
    </source>
</evidence>
<evidence type="ECO:0000313" key="2">
    <source>
        <dbReference type="Proteomes" id="UP000240708"/>
    </source>
</evidence>
<name>A0A2P8E0E3_9BACT</name>
<dbReference type="EMBL" id="PYGF01000008">
    <property type="protein sequence ID" value="PSL02930.1"/>
    <property type="molecule type" value="Genomic_DNA"/>
</dbReference>
<organism evidence="1 2">
    <name type="scientific">Cecembia rubra</name>
    <dbReference type="NCBI Taxonomy" id="1485585"/>
    <lineage>
        <taxon>Bacteria</taxon>
        <taxon>Pseudomonadati</taxon>
        <taxon>Bacteroidota</taxon>
        <taxon>Cytophagia</taxon>
        <taxon>Cytophagales</taxon>
        <taxon>Cyclobacteriaceae</taxon>
        <taxon>Cecembia</taxon>
    </lineage>
</organism>
<keyword evidence="2" id="KW-1185">Reference proteome</keyword>